<evidence type="ECO:0000313" key="6">
    <source>
        <dbReference type="EMBL" id="MFD1874756.1"/>
    </source>
</evidence>
<sequence length="1230" mass="126843">MKKHVLRIATLVAGTGLVFGTINASFAQGAKRDAKFKAATELRELIGSTAASRAAVAASAAKTTGPQKEDLRQIQGGYVVIDAASTDADGRPLLLQLQKLGLKNGAVYGRMVSGLFPIDQVGQLERVETLRFAAPAYQPMRNVGLTTSQGDASMLADKARTSYGVSGVGSKVGILSDSYGAIAGGPAAGVASGDLPAGVEVLEDAPGYTDEGRAMAEIVHDVAPGAKIAFHTAFTGQAGFASGIVKLADAGCNIVVDDVAYFAEPMFQDGVIAQAVDQVTARNVSYFSAAANQARQSYQAGFKDSGQDYIVGTNNYGRAHDFGNGDITQSYRIPAGGTLRLSFQWADPFFSVSGGAGARTDLDILVLVGGVVQQSLSGLSGNIGGDPVEIISLTARTAVTVELVIVKYEGPTPQLMKYINYGSSTAVPTEYATNSSTVTGHSNATSAIAIAAAAWYNTPVFNTNITRPVVEAFSSQGGTPVFITKEGVDTGYDDSKIRRKPVVTGPDGGNTTFFGSDTSLDPDTYPNFFGTSAAAPHVAAVAALMQEFAGTALTPTNIAEGLVYTAQDMDDPFTPGFDVGFDFRTGFGFVQADKAVLAVNGSLTTWTGRVSTNWFTEGNWSAGLPTATRDALIAVAPNQPRLGAGTAAVRNLILSTGTTLTQSGGTLSLTGNLTNNGTLVATGGTVATTGSTNQTLGGTSPLPFYDLSVGSAGATQATSVSLQDVLTLTGNLTTSGQPLTLLSRVSGGVALDALVVNSSGVVVGNATVQRAIDPSLNSGLGYRHYSSPVANTTVADLATTGFTPVVNPAYNTSPTPNDVVPFPTVFGYDQALVNRTNASPNFDKGFFSPSALSAPLVPGRGYNVNIGAAELVDFVGTLNNGDLGIAVARNAANTLNAADAGWLFLGNPYPAPLDYSLVKPADRTGLEDAIYVFSSTSQYGGQYRAYVNGVGGNPVIPIAQGFFARVAAPGTTGTFTFRNSQRLTSPNGTSFQRTAATPRPLVQLELGMANGPADTFYAYAEAGATPAFDAAFDAPKLPNPMGLNLASLVGSERLAIDGRAAFTAETTIPLALSVPAAGTYSLRAAAPATLPAGLTAYLYDRQLGQTVLLTENARYSFSVTAGQATTPIEGRFTLLFGPIAAKASLSAAEVNVYPNPAHKRFTVQVPAIAAATSVQAELLNTLGQSVSRQTAAQLATGTTLTVETEGLATGVYTLRLQAGSSTLTKRVVVQ</sequence>
<dbReference type="CDD" id="cd05562">
    <property type="entry name" value="Peptidases_S53_like"/>
    <property type="match status" value="1"/>
</dbReference>
<dbReference type="InterPro" id="IPR023828">
    <property type="entry name" value="Peptidase_S8_Ser-AS"/>
</dbReference>
<dbReference type="RefSeq" id="WP_382316834.1">
    <property type="nucleotide sequence ID" value="NZ_JBHUFD010000018.1"/>
</dbReference>
<dbReference type="Proteomes" id="UP001597197">
    <property type="component" value="Unassembled WGS sequence"/>
</dbReference>
<evidence type="ECO:0000256" key="2">
    <source>
        <dbReference type="ARBA" id="ARBA00022801"/>
    </source>
</evidence>
<feature type="domain" description="Peptidase S8/S53" evidence="4">
    <location>
        <begin position="434"/>
        <end position="588"/>
    </location>
</feature>
<protein>
    <submittedName>
        <fullName evidence="6">T9SS type A sorting domain-containing protein</fullName>
    </submittedName>
</protein>
<dbReference type="SUPFAM" id="SSF52743">
    <property type="entry name" value="Subtilisin-like"/>
    <property type="match status" value="1"/>
</dbReference>
<keyword evidence="7" id="KW-1185">Reference proteome</keyword>
<dbReference type="NCBIfam" id="TIGR04183">
    <property type="entry name" value="Por_Secre_tail"/>
    <property type="match status" value="1"/>
</dbReference>
<dbReference type="InterPro" id="IPR026444">
    <property type="entry name" value="Secre_tail"/>
</dbReference>
<dbReference type="Gene3D" id="3.40.50.200">
    <property type="entry name" value="Peptidase S8/S53 domain"/>
    <property type="match status" value="1"/>
</dbReference>
<feature type="domain" description="Secretion system C-terminal sorting" evidence="5">
    <location>
        <begin position="1152"/>
        <end position="1229"/>
    </location>
</feature>
<evidence type="ECO:0000256" key="3">
    <source>
        <dbReference type="ARBA" id="ARBA00022825"/>
    </source>
</evidence>
<dbReference type="InterPro" id="IPR036852">
    <property type="entry name" value="Peptidase_S8/S53_dom_sf"/>
</dbReference>
<name>A0ABW4QYR8_9BACT</name>
<evidence type="ECO:0000259" key="4">
    <source>
        <dbReference type="Pfam" id="PF00082"/>
    </source>
</evidence>
<comment type="caution">
    <text evidence="6">The sequence shown here is derived from an EMBL/GenBank/DDBJ whole genome shotgun (WGS) entry which is preliminary data.</text>
</comment>
<evidence type="ECO:0000259" key="5">
    <source>
        <dbReference type="Pfam" id="PF18962"/>
    </source>
</evidence>
<evidence type="ECO:0000313" key="7">
    <source>
        <dbReference type="Proteomes" id="UP001597197"/>
    </source>
</evidence>
<proteinExistence type="predicted"/>
<gene>
    <name evidence="6" type="ORF">ACFSDX_20135</name>
</gene>
<keyword evidence="2" id="KW-0378">Hydrolase</keyword>
<reference evidence="7" key="1">
    <citation type="journal article" date="2019" name="Int. J. Syst. Evol. Microbiol.">
        <title>The Global Catalogue of Microorganisms (GCM) 10K type strain sequencing project: providing services to taxonomists for standard genome sequencing and annotation.</title>
        <authorList>
            <consortium name="The Broad Institute Genomics Platform"/>
            <consortium name="The Broad Institute Genome Sequencing Center for Infectious Disease"/>
            <person name="Wu L."/>
            <person name="Ma J."/>
        </authorList>
    </citation>
    <scope>NUCLEOTIDE SEQUENCE [LARGE SCALE GENOMIC DNA]</scope>
    <source>
        <strain evidence="7">CGMCC 1.15795</strain>
    </source>
</reference>
<dbReference type="InterPro" id="IPR034075">
    <property type="entry name" value="Glr3161-like_dom"/>
</dbReference>
<accession>A0ABW4QYR8</accession>
<organism evidence="6 7">
    <name type="scientific">Hymenobacter bucti</name>
    <dbReference type="NCBI Taxonomy" id="1844114"/>
    <lineage>
        <taxon>Bacteria</taxon>
        <taxon>Pseudomonadati</taxon>
        <taxon>Bacteroidota</taxon>
        <taxon>Cytophagia</taxon>
        <taxon>Cytophagales</taxon>
        <taxon>Hymenobacteraceae</taxon>
        <taxon>Hymenobacter</taxon>
    </lineage>
</organism>
<dbReference type="InterPro" id="IPR000209">
    <property type="entry name" value="Peptidase_S8/S53_dom"/>
</dbReference>
<evidence type="ECO:0000256" key="1">
    <source>
        <dbReference type="ARBA" id="ARBA00022670"/>
    </source>
</evidence>
<keyword evidence="1" id="KW-0645">Protease</keyword>
<dbReference type="Pfam" id="PF00082">
    <property type="entry name" value="Peptidase_S8"/>
    <property type="match status" value="1"/>
</dbReference>
<dbReference type="PROSITE" id="PS00138">
    <property type="entry name" value="SUBTILASE_SER"/>
    <property type="match status" value="1"/>
</dbReference>
<keyword evidence="3" id="KW-0720">Serine protease</keyword>
<dbReference type="Pfam" id="PF18962">
    <property type="entry name" value="Por_Secre_tail"/>
    <property type="match status" value="1"/>
</dbReference>
<dbReference type="EMBL" id="JBHUFD010000018">
    <property type="protein sequence ID" value="MFD1874756.1"/>
    <property type="molecule type" value="Genomic_DNA"/>
</dbReference>